<feature type="transmembrane region" description="Helical" evidence="13">
    <location>
        <begin position="90"/>
        <end position="112"/>
    </location>
</feature>
<dbReference type="PANTHER" id="PTHR43298:SF2">
    <property type="entry name" value="FMN_FAD EXPORTER YEEO-RELATED"/>
    <property type="match status" value="1"/>
</dbReference>
<protein>
    <recommendedName>
        <fullName evidence="4">Probable multidrug resistance protein NorM</fullName>
    </recommendedName>
    <alternativeName>
        <fullName evidence="12">Multidrug-efflux transporter</fullName>
    </alternativeName>
</protein>
<keyword evidence="11 13" id="KW-0472">Membrane</keyword>
<dbReference type="Pfam" id="PF01554">
    <property type="entry name" value="MatE"/>
    <property type="match status" value="2"/>
</dbReference>
<dbReference type="GO" id="GO:0005886">
    <property type="term" value="C:plasma membrane"/>
    <property type="evidence" value="ECO:0007669"/>
    <property type="project" value="UniProtKB-SubCell"/>
</dbReference>
<accession>A0A414J4I0</accession>
<dbReference type="InterPro" id="IPR002528">
    <property type="entry name" value="MATE_fam"/>
</dbReference>
<comment type="subcellular location">
    <subcellularLocation>
        <location evidence="2">Cell membrane</location>
        <topology evidence="2">Multi-pass membrane protein</topology>
    </subcellularLocation>
</comment>
<evidence type="ECO:0000256" key="4">
    <source>
        <dbReference type="ARBA" id="ARBA00020268"/>
    </source>
</evidence>
<evidence type="ECO:0000256" key="9">
    <source>
        <dbReference type="ARBA" id="ARBA00022989"/>
    </source>
</evidence>
<evidence type="ECO:0000256" key="5">
    <source>
        <dbReference type="ARBA" id="ARBA00022448"/>
    </source>
</evidence>
<evidence type="ECO:0000256" key="3">
    <source>
        <dbReference type="ARBA" id="ARBA00010199"/>
    </source>
</evidence>
<dbReference type="GO" id="GO:0042910">
    <property type="term" value="F:xenobiotic transmembrane transporter activity"/>
    <property type="evidence" value="ECO:0007669"/>
    <property type="project" value="InterPro"/>
</dbReference>
<evidence type="ECO:0000256" key="1">
    <source>
        <dbReference type="ARBA" id="ARBA00003408"/>
    </source>
</evidence>
<dbReference type="InterPro" id="IPR048279">
    <property type="entry name" value="MdtK-like"/>
</dbReference>
<dbReference type="AlphaFoldDB" id="A0A414J4I0"/>
<evidence type="ECO:0000256" key="11">
    <source>
        <dbReference type="ARBA" id="ARBA00023136"/>
    </source>
</evidence>
<evidence type="ECO:0000256" key="10">
    <source>
        <dbReference type="ARBA" id="ARBA00023065"/>
    </source>
</evidence>
<sequence length="449" mass="49132">MEQQQHMFSNRMICSLLIPVVLEQLLNSIMGTADTMMVSNVGSAAISAVSLVDSINVLVIQAFSALAAGGAIVCAQYIGQRNKEKANESARQVLFIITAISVAVSLICLVLQKPLLRLIFGSVEPAVMRASETYFFYTALSFPFIAAYDSAASIFRAQDNTKGPMIISMISNVMNIAGNAVMIWVFHMGVAGAALSTLISRIFCAVVVIIQLRKEREGQEIVVRDYFKIRPDWSMIRRILGLGIPSGIENSMFQLGKLAIQSTVSTLGTAAIAAQAMTNILENLNGIAAIGVGVGLMTIVGQCLGAGRQDEAVYYIKKLCVIAEVIIIISCLGVFALTKPITILGGMEKESADMCFHMVMWITIVKPLVWIMAFIPGYGLRAAGDVKFSMIVSCCTMWACRFCLCVFLIRVMGFGPMGVWIGMFADWTLRGIIFTWRFHSRKWLQHKVI</sequence>
<dbReference type="NCBIfam" id="TIGR00797">
    <property type="entry name" value="matE"/>
    <property type="match status" value="1"/>
</dbReference>
<comment type="similarity">
    <text evidence="3">Belongs to the multi antimicrobial extrusion (MATE) (TC 2.A.66.1) family.</text>
</comment>
<feature type="transmembrane region" description="Helical" evidence="13">
    <location>
        <begin position="134"/>
        <end position="154"/>
    </location>
</feature>
<proteinExistence type="inferred from homology"/>
<dbReference type="InterPro" id="IPR050222">
    <property type="entry name" value="MATE_MdtK"/>
</dbReference>
<gene>
    <name evidence="14" type="ORF">DW740_11235</name>
</gene>
<keyword evidence="9 13" id="KW-1133">Transmembrane helix</keyword>
<keyword evidence="8 13" id="KW-0812">Transmembrane</keyword>
<comment type="caution">
    <text evidence="14">The sequence shown here is derived from an EMBL/GenBank/DDBJ whole genome shotgun (WGS) entry which is preliminary data.</text>
</comment>
<dbReference type="EMBL" id="QSKF01000008">
    <property type="protein sequence ID" value="RHE39308.1"/>
    <property type="molecule type" value="Genomic_DNA"/>
</dbReference>
<evidence type="ECO:0000256" key="13">
    <source>
        <dbReference type="SAM" id="Phobius"/>
    </source>
</evidence>
<feature type="transmembrane region" description="Helical" evidence="13">
    <location>
        <begin position="192"/>
        <end position="210"/>
    </location>
</feature>
<keyword evidence="5" id="KW-0813">Transport</keyword>
<evidence type="ECO:0000256" key="7">
    <source>
        <dbReference type="ARBA" id="ARBA00022475"/>
    </source>
</evidence>
<feature type="transmembrane region" description="Helical" evidence="13">
    <location>
        <begin position="319"/>
        <end position="338"/>
    </location>
</feature>
<feature type="transmembrane region" description="Helical" evidence="13">
    <location>
        <begin position="287"/>
        <end position="307"/>
    </location>
</feature>
<evidence type="ECO:0000313" key="15">
    <source>
        <dbReference type="Proteomes" id="UP000283745"/>
    </source>
</evidence>
<dbReference type="PIRSF" id="PIRSF006603">
    <property type="entry name" value="DinF"/>
    <property type="match status" value="1"/>
</dbReference>
<evidence type="ECO:0000256" key="12">
    <source>
        <dbReference type="ARBA" id="ARBA00031636"/>
    </source>
</evidence>
<dbReference type="PANTHER" id="PTHR43298">
    <property type="entry name" value="MULTIDRUG RESISTANCE PROTEIN NORM-RELATED"/>
    <property type="match status" value="1"/>
</dbReference>
<feature type="transmembrane region" description="Helical" evidence="13">
    <location>
        <begin position="54"/>
        <end position="78"/>
    </location>
</feature>
<evidence type="ECO:0000256" key="2">
    <source>
        <dbReference type="ARBA" id="ARBA00004651"/>
    </source>
</evidence>
<keyword evidence="7" id="KW-1003">Cell membrane</keyword>
<organism evidence="14 15">
    <name type="scientific">Blautia obeum</name>
    <dbReference type="NCBI Taxonomy" id="40520"/>
    <lineage>
        <taxon>Bacteria</taxon>
        <taxon>Bacillati</taxon>
        <taxon>Bacillota</taxon>
        <taxon>Clostridia</taxon>
        <taxon>Lachnospirales</taxon>
        <taxon>Lachnospiraceae</taxon>
        <taxon>Blautia</taxon>
    </lineage>
</organism>
<feature type="transmembrane region" description="Helical" evidence="13">
    <location>
        <begin position="166"/>
        <end position="186"/>
    </location>
</feature>
<evidence type="ECO:0000256" key="8">
    <source>
        <dbReference type="ARBA" id="ARBA00022692"/>
    </source>
</evidence>
<evidence type="ECO:0000313" key="14">
    <source>
        <dbReference type="EMBL" id="RHE39308.1"/>
    </source>
</evidence>
<keyword evidence="10" id="KW-0406">Ion transport</keyword>
<reference evidence="14 15" key="1">
    <citation type="submission" date="2018-08" db="EMBL/GenBank/DDBJ databases">
        <title>A genome reference for cultivated species of the human gut microbiota.</title>
        <authorList>
            <person name="Zou Y."/>
            <person name="Xue W."/>
            <person name="Luo G."/>
        </authorList>
    </citation>
    <scope>NUCLEOTIDE SEQUENCE [LARGE SCALE GENOMIC DNA]</scope>
    <source>
        <strain evidence="14 15">AM28-23</strain>
    </source>
</reference>
<dbReference type="CDD" id="cd13137">
    <property type="entry name" value="MATE_NorM_like"/>
    <property type="match status" value="1"/>
</dbReference>
<dbReference type="RefSeq" id="WP_118049582.1">
    <property type="nucleotide sequence ID" value="NZ_CABJFK010000008.1"/>
</dbReference>
<feature type="transmembrane region" description="Helical" evidence="13">
    <location>
        <begin position="358"/>
        <end position="378"/>
    </location>
</feature>
<dbReference type="Proteomes" id="UP000283745">
    <property type="component" value="Unassembled WGS sequence"/>
</dbReference>
<dbReference type="GO" id="GO:0015297">
    <property type="term" value="F:antiporter activity"/>
    <property type="evidence" value="ECO:0007669"/>
    <property type="project" value="UniProtKB-KW"/>
</dbReference>
<keyword evidence="6" id="KW-0050">Antiport</keyword>
<feature type="transmembrane region" description="Helical" evidence="13">
    <location>
        <begin position="258"/>
        <end position="281"/>
    </location>
</feature>
<evidence type="ECO:0000256" key="6">
    <source>
        <dbReference type="ARBA" id="ARBA00022449"/>
    </source>
</evidence>
<comment type="function">
    <text evidence="1">Multidrug efflux pump.</text>
</comment>
<name>A0A414J4I0_9FIRM</name>
<dbReference type="GO" id="GO:0006811">
    <property type="term" value="P:monoatomic ion transport"/>
    <property type="evidence" value="ECO:0007669"/>
    <property type="project" value="UniProtKB-KW"/>
</dbReference>